<feature type="domain" description="DNA polymerase III alpha subunit finger" evidence="1">
    <location>
        <begin position="40"/>
        <end position="89"/>
    </location>
</feature>
<protein>
    <recommendedName>
        <fullName evidence="1">DNA polymerase III alpha subunit finger domain-containing protein</fullName>
    </recommendedName>
</protein>
<proteinExistence type="predicted"/>
<dbReference type="InterPro" id="IPR040982">
    <property type="entry name" value="DNA_pol3_finger"/>
</dbReference>
<name>A0ABT9EEA7_9PROT</name>
<dbReference type="EMBL" id="JAUTWS010000255">
    <property type="protein sequence ID" value="MDO9714431.1"/>
    <property type="molecule type" value="Genomic_DNA"/>
</dbReference>
<evidence type="ECO:0000259" key="1">
    <source>
        <dbReference type="Pfam" id="PF17657"/>
    </source>
</evidence>
<keyword evidence="3" id="KW-1185">Reference proteome</keyword>
<accession>A0ABT9EEA7</accession>
<evidence type="ECO:0000313" key="3">
    <source>
        <dbReference type="Proteomes" id="UP001243009"/>
    </source>
</evidence>
<dbReference type="RefSeq" id="WP_305109265.1">
    <property type="nucleotide sequence ID" value="NZ_JAUTWS010000255.1"/>
</dbReference>
<comment type="caution">
    <text evidence="2">The sequence shown here is derived from an EMBL/GenBank/DDBJ whole genome shotgun (WGS) entry which is preliminary data.</text>
</comment>
<reference evidence="2 3" key="1">
    <citation type="submission" date="2023-08" db="EMBL/GenBank/DDBJ databases">
        <title>The draft genome sequence of Paracraurococcus sp. LOR1-02.</title>
        <authorList>
            <person name="Kingkaew E."/>
            <person name="Tanasupawat S."/>
        </authorList>
    </citation>
    <scope>NUCLEOTIDE SEQUENCE [LARGE SCALE GENOMIC DNA]</scope>
    <source>
        <strain evidence="2 3">LOR1-02</strain>
    </source>
</reference>
<dbReference type="Proteomes" id="UP001243009">
    <property type="component" value="Unassembled WGS sequence"/>
</dbReference>
<dbReference type="Pfam" id="PF17657">
    <property type="entry name" value="DNA_pol3_finger"/>
    <property type="match status" value="1"/>
</dbReference>
<organism evidence="2 3">
    <name type="scientific">Paracraurococcus lichenis</name>
    <dbReference type="NCBI Taxonomy" id="3064888"/>
    <lineage>
        <taxon>Bacteria</taxon>
        <taxon>Pseudomonadati</taxon>
        <taxon>Pseudomonadota</taxon>
        <taxon>Alphaproteobacteria</taxon>
        <taxon>Acetobacterales</taxon>
        <taxon>Roseomonadaceae</taxon>
        <taxon>Paracraurococcus</taxon>
    </lineage>
</organism>
<sequence>MIEVSSTTKCHSSCGTRSEWDKDDIDALGMMGVDLLALGMLSCLRRGFDLLRRHRGISLDLAAVPRDCRQTYAMLRRADSLGAWFETGSQAKLDWRCRGG</sequence>
<gene>
    <name evidence="2" type="ORF">Q7A36_39480</name>
</gene>
<evidence type="ECO:0000313" key="2">
    <source>
        <dbReference type="EMBL" id="MDO9714431.1"/>
    </source>
</evidence>